<evidence type="ECO:0000313" key="3">
    <source>
        <dbReference type="Proteomes" id="UP000054549"/>
    </source>
</evidence>
<proteinExistence type="predicted"/>
<keyword evidence="3" id="KW-1185">Reference proteome</keyword>
<dbReference type="Proteomes" id="UP000054549">
    <property type="component" value="Unassembled WGS sequence"/>
</dbReference>
<feature type="region of interest" description="Disordered" evidence="1">
    <location>
        <begin position="31"/>
        <end position="58"/>
    </location>
</feature>
<name>A0A0C2STK5_AMAMK</name>
<dbReference type="AlphaFoldDB" id="A0A0C2STK5"/>
<gene>
    <name evidence="2" type="ORF">M378DRAFT_160738</name>
</gene>
<evidence type="ECO:0000313" key="2">
    <source>
        <dbReference type="EMBL" id="KIL66710.1"/>
    </source>
</evidence>
<sequence>MTLFITGPVTFAYRLLRLAWVSLTGSPSANRAYTALHGPDGNNGSSSNPSVNSHVRQT</sequence>
<accession>A0A0C2STK5</accession>
<organism evidence="2 3">
    <name type="scientific">Amanita muscaria (strain Koide BX008)</name>
    <dbReference type="NCBI Taxonomy" id="946122"/>
    <lineage>
        <taxon>Eukaryota</taxon>
        <taxon>Fungi</taxon>
        <taxon>Dikarya</taxon>
        <taxon>Basidiomycota</taxon>
        <taxon>Agaricomycotina</taxon>
        <taxon>Agaricomycetes</taxon>
        <taxon>Agaricomycetidae</taxon>
        <taxon>Agaricales</taxon>
        <taxon>Pluteineae</taxon>
        <taxon>Amanitaceae</taxon>
        <taxon>Amanita</taxon>
    </lineage>
</organism>
<dbReference type="InParanoid" id="A0A0C2STK5"/>
<dbReference type="HOGENOM" id="CLU_2978645_0_0_1"/>
<feature type="compositionally biased region" description="Low complexity" evidence="1">
    <location>
        <begin position="37"/>
        <end position="58"/>
    </location>
</feature>
<reference evidence="2 3" key="1">
    <citation type="submission" date="2014-04" db="EMBL/GenBank/DDBJ databases">
        <title>Evolutionary Origins and Diversification of the Mycorrhizal Mutualists.</title>
        <authorList>
            <consortium name="DOE Joint Genome Institute"/>
            <consortium name="Mycorrhizal Genomics Consortium"/>
            <person name="Kohler A."/>
            <person name="Kuo A."/>
            <person name="Nagy L.G."/>
            <person name="Floudas D."/>
            <person name="Copeland A."/>
            <person name="Barry K.W."/>
            <person name="Cichocki N."/>
            <person name="Veneault-Fourrey C."/>
            <person name="LaButti K."/>
            <person name="Lindquist E.A."/>
            <person name="Lipzen A."/>
            <person name="Lundell T."/>
            <person name="Morin E."/>
            <person name="Murat C."/>
            <person name="Riley R."/>
            <person name="Ohm R."/>
            <person name="Sun H."/>
            <person name="Tunlid A."/>
            <person name="Henrissat B."/>
            <person name="Grigoriev I.V."/>
            <person name="Hibbett D.S."/>
            <person name="Martin F."/>
        </authorList>
    </citation>
    <scope>NUCLEOTIDE SEQUENCE [LARGE SCALE GENOMIC DNA]</scope>
    <source>
        <strain evidence="2 3">Koide BX008</strain>
    </source>
</reference>
<protein>
    <submittedName>
        <fullName evidence="2">Uncharacterized protein</fullName>
    </submittedName>
</protein>
<evidence type="ECO:0000256" key="1">
    <source>
        <dbReference type="SAM" id="MobiDB-lite"/>
    </source>
</evidence>
<dbReference type="EMBL" id="KN818235">
    <property type="protein sequence ID" value="KIL66710.1"/>
    <property type="molecule type" value="Genomic_DNA"/>
</dbReference>